<accession>A0ABR7KIK5</accession>
<dbReference type="Gene3D" id="3.10.20.340">
    <property type="entry name" value="ArgJ beta chain, C-terminal domain"/>
    <property type="match status" value="1"/>
</dbReference>
<feature type="binding site" evidence="6">
    <location>
        <position position="266"/>
    </location>
    <ligand>
        <name>substrate</name>
    </ligand>
</feature>
<feature type="chain" id="PRO_5044905564" description="Arginine biosynthesis bifunctional protein ArgJ alpha chain" evidence="6">
    <location>
        <begin position="1"/>
        <end position="184"/>
    </location>
</feature>
<feature type="binding site" evidence="6">
    <location>
        <position position="174"/>
    </location>
    <ligand>
        <name>substrate</name>
    </ligand>
</feature>
<keyword evidence="6" id="KW-0511">Multifunctional enzyme</keyword>
<dbReference type="EMBL" id="JACRWH010000029">
    <property type="protein sequence ID" value="MBC6012573.1"/>
    <property type="molecule type" value="Genomic_DNA"/>
</dbReference>
<dbReference type="PANTHER" id="PTHR23100:SF0">
    <property type="entry name" value="ARGININE BIOSYNTHESIS BIFUNCTIONAL PROTEIN ARGJ, MITOCHONDRIAL"/>
    <property type="match status" value="1"/>
</dbReference>
<dbReference type="InterPro" id="IPR016117">
    <property type="entry name" value="ArgJ-like_dom_sf"/>
</dbReference>
<keyword evidence="3 6" id="KW-0808">Transferase</keyword>
<feature type="binding site" evidence="6">
    <location>
        <position position="396"/>
    </location>
    <ligand>
        <name>substrate</name>
    </ligand>
</feature>
<feature type="site" description="Cleavage; by autolysis" evidence="6">
    <location>
        <begin position="184"/>
        <end position="185"/>
    </location>
</feature>
<feature type="site" description="Involved in the stabilization of negative charge on the oxyanion by the formation of the oxyanion hole" evidence="6">
    <location>
        <position position="114"/>
    </location>
</feature>
<proteinExistence type="inferred from homology"/>
<evidence type="ECO:0000256" key="5">
    <source>
        <dbReference type="ARBA" id="ARBA00023315"/>
    </source>
</evidence>
<dbReference type="Pfam" id="PF01960">
    <property type="entry name" value="ArgJ"/>
    <property type="match status" value="1"/>
</dbReference>
<comment type="pathway">
    <text evidence="6">Amino-acid biosynthesis; L-arginine biosynthesis; L-ornithine and N-acetyl-L-glutamate from L-glutamate and N(2)-acetyl-L-ornithine (cyclic): step 1/1.</text>
</comment>
<keyword evidence="8" id="KW-1185">Reference proteome</keyword>
<dbReference type="PANTHER" id="PTHR23100">
    <property type="entry name" value="ARGININE BIOSYNTHESIS BIFUNCTIONAL PROTEIN ARGJ"/>
    <property type="match status" value="1"/>
</dbReference>
<feature type="binding site" evidence="6">
    <location>
        <position position="185"/>
    </location>
    <ligand>
        <name>substrate</name>
    </ligand>
</feature>
<evidence type="ECO:0000256" key="4">
    <source>
        <dbReference type="ARBA" id="ARBA00022813"/>
    </source>
</evidence>
<protein>
    <recommendedName>
        <fullName evidence="6">Arginine biosynthesis bifunctional protein ArgJ</fullName>
    </recommendedName>
    <domain>
        <recommendedName>
            <fullName evidence="6">Glutamate N-acetyltransferase</fullName>
            <ecNumber evidence="6">2.3.1.35</ecNumber>
        </recommendedName>
        <alternativeName>
            <fullName evidence="6">Ornithine acetyltransferase</fullName>
            <shortName evidence="6">OATase</shortName>
        </alternativeName>
        <alternativeName>
            <fullName evidence="6">Ornithine transacetylase</fullName>
        </alternativeName>
    </domain>
    <domain>
        <recommendedName>
            <fullName evidence="6">Amino-acid acetyltransferase</fullName>
            <ecNumber evidence="6">2.3.1.1</ecNumber>
        </recommendedName>
        <alternativeName>
            <fullName evidence="6">N-acetylglutamate synthase</fullName>
            <shortName evidence="6">AGSase</shortName>
        </alternativeName>
    </domain>
    <component>
        <recommendedName>
            <fullName evidence="6">Arginine biosynthesis bifunctional protein ArgJ alpha chain</fullName>
        </recommendedName>
    </component>
    <component>
        <recommendedName>
            <fullName evidence="6">Arginine biosynthesis bifunctional protein ArgJ beta chain</fullName>
        </recommendedName>
    </component>
</protein>
<dbReference type="EC" id="2.3.1.1" evidence="6"/>
<feature type="binding site" evidence="6">
    <location>
        <position position="391"/>
    </location>
    <ligand>
        <name>substrate</name>
    </ligand>
</feature>
<evidence type="ECO:0000256" key="2">
    <source>
        <dbReference type="ARBA" id="ARBA00011475"/>
    </source>
</evidence>
<feature type="binding site" evidence="6">
    <location>
        <position position="148"/>
    </location>
    <ligand>
        <name>substrate</name>
    </ligand>
</feature>
<keyword evidence="6" id="KW-0055">Arginine biosynthesis</keyword>
<evidence type="ECO:0000256" key="3">
    <source>
        <dbReference type="ARBA" id="ARBA00022679"/>
    </source>
</evidence>
<comment type="pathway">
    <text evidence="6">Amino-acid biosynthesis; L-arginine biosynthesis; N(2)-acetyl-L-ornithine from L-glutamate: step 1/4.</text>
</comment>
<dbReference type="HAMAP" id="MF_01106">
    <property type="entry name" value="ArgJ"/>
    <property type="match status" value="1"/>
</dbReference>
<feature type="site" description="Involved in the stabilization of negative charge on the oxyanion by the formation of the oxyanion hole" evidence="6">
    <location>
        <position position="113"/>
    </location>
</feature>
<name>A0ABR7KIK5_9FIRM</name>
<comment type="caution">
    <text evidence="7">The sequence shown here is derived from an EMBL/GenBank/DDBJ whole genome shotgun (WGS) entry which is preliminary data.</text>
</comment>
<keyword evidence="6" id="KW-0028">Amino-acid biosynthesis</keyword>
<feature type="chain" id="PRO_5044905565" description="Arginine biosynthesis bifunctional protein ArgJ beta chain" evidence="6">
    <location>
        <begin position="185"/>
        <end position="396"/>
    </location>
</feature>
<dbReference type="Gene3D" id="3.60.70.12">
    <property type="entry name" value="L-amino peptidase D-ALA esterase/amidase"/>
    <property type="match status" value="1"/>
</dbReference>
<keyword evidence="4 6" id="KW-0068">Autocatalytic cleavage</keyword>
<feature type="active site" description="Nucleophile" evidence="6">
    <location>
        <position position="185"/>
    </location>
</feature>
<comment type="catalytic activity">
    <reaction evidence="6">
        <text>L-glutamate + acetyl-CoA = N-acetyl-L-glutamate + CoA + H(+)</text>
        <dbReference type="Rhea" id="RHEA:24292"/>
        <dbReference type="ChEBI" id="CHEBI:15378"/>
        <dbReference type="ChEBI" id="CHEBI:29985"/>
        <dbReference type="ChEBI" id="CHEBI:44337"/>
        <dbReference type="ChEBI" id="CHEBI:57287"/>
        <dbReference type="ChEBI" id="CHEBI:57288"/>
        <dbReference type="EC" id="2.3.1.1"/>
    </reaction>
</comment>
<comment type="subcellular location">
    <subcellularLocation>
        <location evidence="6">Cytoplasm</location>
    </subcellularLocation>
</comment>
<dbReference type="GO" id="GO:0004358">
    <property type="term" value="F:L-glutamate N-acetyltransferase activity, acting on acetyl-L-ornithine as donor"/>
    <property type="evidence" value="ECO:0007669"/>
    <property type="project" value="UniProtKB-EC"/>
</dbReference>
<evidence type="ECO:0000313" key="7">
    <source>
        <dbReference type="EMBL" id="MBC6012573.1"/>
    </source>
</evidence>
<evidence type="ECO:0000256" key="1">
    <source>
        <dbReference type="ARBA" id="ARBA00006774"/>
    </source>
</evidence>
<comment type="similarity">
    <text evidence="1 6">Belongs to the ArgJ family.</text>
</comment>
<comment type="catalytic activity">
    <reaction evidence="6">
        <text>N(2)-acetyl-L-ornithine + L-glutamate = N-acetyl-L-glutamate + L-ornithine</text>
        <dbReference type="Rhea" id="RHEA:15349"/>
        <dbReference type="ChEBI" id="CHEBI:29985"/>
        <dbReference type="ChEBI" id="CHEBI:44337"/>
        <dbReference type="ChEBI" id="CHEBI:46911"/>
        <dbReference type="ChEBI" id="CHEBI:57805"/>
        <dbReference type="EC" id="2.3.1.35"/>
    </reaction>
</comment>
<comment type="function">
    <text evidence="6">Catalyzes two activities which are involved in the cyclic version of arginine biosynthesis: the synthesis of N-acetylglutamate from glutamate and acetyl-CoA as the acetyl donor, and of ornithine by transacetylation between N(2)-acetylornithine and glutamate.</text>
</comment>
<comment type="subunit">
    <text evidence="2 6">Heterotetramer of two alpha and two beta chains.</text>
</comment>
<dbReference type="SUPFAM" id="SSF56266">
    <property type="entry name" value="DmpA/ArgJ-like"/>
    <property type="match status" value="1"/>
</dbReference>
<keyword evidence="6" id="KW-0963">Cytoplasm</keyword>
<dbReference type="Proteomes" id="UP000649075">
    <property type="component" value="Unassembled WGS sequence"/>
</dbReference>
<dbReference type="InterPro" id="IPR042195">
    <property type="entry name" value="ArgJ_beta_C"/>
</dbReference>
<dbReference type="EC" id="2.3.1.35" evidence="6"/>
<dbReference type="InterPro" id="IPR002813">
    <property type="entry name" value="Arg_biosynth_ArgJ"/>
</dbReference>
<dbReference type="NCBIfam" id="NF003802">
    <property type="entry name" value="PRK05388.1"/>
    <property type="match status" value="1"/>
</dbReference>
<gene>
    <name evidence="6 7" type="primary">argJ</name>
    <name evidence="7" type="ORF">H8911_07470</name>
</gene>
<keyword evidence="5 6" id="KW-0012">Acyltransferase</keyword>
<evidence type="ECO:0000313" key="8">
    <source>
        <dbReference type="Proteomes" id="UP000649075"/>
    </source>
</evidence>
<evidence type="ECO:0000256" key="6">
    <source>
        <dbReference type="HAMAP-Rule" id="MF_01106"/>
    </source>
</evidence>
<organism evidence="7 8">
    <name type="scientific">Holdemanella hominis</name>
    <dbReference type="NCBI Taxonomy" id="2764327"/>
    <lineage>
        <taxon>Bacteria</taxon>
        <taxon>Bacillati</taxon>
        <taxon>Bacillota</taxon>
        <taxon>Erysipelotrichia</taxon>
        <taxon>Erysipelotrichales</taxon>
        <taxon>Erysipelotrichaceae</taxon>
        <taxon>Holdemanella</taxon>
    </lineage>
</organism>
<sequence>MKVIENGVCAAIGFKAGSIHCGIRKNQTKDDLALIVSDTICQTAAVYTKNKVKAAPILVTKKHLINGMSQAIIVNSGNANACNPKEIENAELEAQCAADYLNMDVENVLVASTGVIGQVLPIEKIQDKVSDINLSSENNSNAAKAIMTTDTKEKTVAVEFKMGSVTCHMGGICKGSGMIHPNMGTMLAFITTDCKVEQNVLQSCLLDNTNKTFNRVSVDGDTSTNDMCIVMANGMAQNEVFEKEVFDQVLHFVMEELAKKIAADGEGAGKLMTVTVNGVDALENAQTLAMSVCSSSLVKAAMFGADANWGRVICALGYSGVEFDPELVDISFKSNDEILCCESGKGLDFDEEKAKSILLQEEIEIICDMHSGNESCTCWGCDLTYDYVKINGDYRT</sequence>
<reference evidence="7 8" key="1">
    <citation type="submission" date="2020-08" db="EMBL/GenBank/DDBJ databases">
        <authorList>
            <person name="Liu C."/>
            <person name="Sun Q."/>
        </authorList>
    </citation>
    <scope>NUCLEOTIDE SEQUENCE [LARGE SCALE GENOMIC DNA]</scope>
    <source>
        <strain evidence="7 8">L34</strain>
    </source>
</reference>
<dbReference type="CDD" id="cd02152">
    <property type="entry name" value="OAT"/>
    <property type="match status" value="1"/>
</dbReference>
<dbReference type="NCBIfam" id="TIGR00120">
    <property type="entry name" value="ArgJ"/>
    <property type="match status" value="1"/>
</dbReference>
<dbReference type="RefSeq" id="WP_186999210.1">
    <property type="nucleotide sequence ID" value="NZ_JACRWH010000029.1"/>
</dbReference>